<accession>A0A964WYQ7</accession>
<gene>
    <name evidence="3" type="ORF">GTQ34_16230</name>
</gene>
<evidence type="ECO:0008006" key="5">
    <source>
        <dbReference type="Google" id="ProtNLM"/>
    </source>
</evidence>
<dbReference type="EMBL" id="JAAABI010000012">
    <property type="protein sequence ID" value="NAY93460.1"/>
    <property type="molecule type" value="Genomic_DNA"/>
</dbReference>
<evidence type="ECO:0000256" key="2">
    <source>
        <dbReference type="SAM" id="SignalP"/>
    </source>
</evidence>
<reference evidence="3" key="1">
    <citation type="submission" date="2020-01" db="EMBL/GenBank/DDBJ databases">
        <title>Muricauda ochracea sp. nov., isolated from a tidal flat of Garorim bay in Korea.</title>
        <authorList>
            <person name="Kim D."/>
            <person name="Yoo Y."/>
            <person name="Kim J.-J."/>
        </authorList>
    </citation>
    <scope>NUCLEOTIDE SEQUENCE</scope>
    <source>
        <strain evidence="3">JGD-17</strain>
    </source>
</reference>
<keyword evidence="4" id="KW-1185">Reference proteome</keyword>
<sequence>MKNFLIVVMLNIATYSFAQYGVTSYGTNASISGNFNSFFGEAAGGPYSSNSSFVGYYAGDRDTGGGSTFIGAYSGTYNRYGQYNTFLGSRSGYNNDFGGYNLFLGSYSGHNNVSGNNNVFIGYKSGYSETSSNKLYIENSDSTIPLIYGKFDTDQIGLNTINIPLGYTLAVKDKIITEELRVRTYANWPDHVFENDYKLPDLTEVEKHIQTNGHLKDIPSAKNVRDNGFLIGDMNSRLLKKIEELTLYTIAQQKALDEQKQKNKELEHRLLLLEALVQSKNKKK</sequence>
<evidence type="ECO:0000313" key="4">
    <source>
        <dbReference type="Proteomes" id="UP000667650"/>
    </source>
</evidence>
<evidence type="ECO:0000256" key="1">
    <source>
        <dbReference type="SAM" id="Coils"/>
    </source>
</evidence>
<comment type="caution">
    <text evidence="3">The sequence shown here is derived from an EMBL/GenBank/DDBJ whole genome shotgun (WGS) entry which is preliminary data.</text>
</comment>
<name>A0A964WYQ7_9FLAO</name>
<evidence type="ECO:0000313" key="3">
    <source>
        <dbReference type="EMBL" id="NAY93460.1"/>
    </source>
</evidence>
<feature type="coiled-coil region" evidence="1">
    <location>
        <begin position="249"/>
        <end position="283"/>
    </location>
</feature>
<keyword evidence="1" id="KW-0175">Coiled coil</keyword>
<organism evidence="3 4">
    <name type="scientific">Flagellimonas ochracea</name>
    <dbReference type="NCBI Taxonomy" id="2696472"/>
    <lineage>
        <taxon>Bacteria</taxon>
        <taxon>Pseudomonadati</taxon>
        <taxon>Bacteroidota</taxon>
        <taxon>Flavobacteriia</taxon>
        <taxon>Flavobacteriales</taxon>
        <taxon>Flavobacteriaceae</taxon>
        <taxon>Flagellimonas</taxon>
    </lineage>
</organism>
<proteinExistence type="predicted"/>
<dbReference type="RefSeq" id="WP_166524871.1">
    <property type="nucleotide sequence ID" value="NZ_JAAABI010000012.1"/>
</dbReference>
<dbReference type="Proteomes" id="UP000667650">
    <property type="component" value="Unassembled WGS sequence"/>
</dbReference>
<feature type="chain" id="PRO_5038075888" description="Peptidase S74 domain-containing protein" evidence="2">
    <location>
        <begin position="19"/>
        <end position="284"/>
    </location>
</feature>
<keyword evidence="2" id="KW-0732">Signal</keyword>
<protein>
    <recommendedName>
        <fullName evidence="5">Peptidase S74 domain-containing protein</fullName>
    </recommendedName>
</protein>
<dbReference type="AlphaFoldDB" id="A0A964WYQ7"/>
<feature type="signal peptide" evidence="2">
    <location>
        <begin position="1"/>
        <end position="18"/>
    </location>
</feature>